<feature type="transmembrane region" description="Helical" evidence="1">
    <location>
        <begin position="150"/>
        <end position="171"/>
    </location>
</feature>
<organism evidence="2 3">
    <name type="scientific">Mycolicibacillus parakoreensis</name>
    <dbReference type="NCBI Taxonomy" id="1069221"/>
    <lineage>
        <taxon>Bacteria</taxon>
        <taxon>Bacillati</taxon>
        <taxon>Actinomycetota</taxon>
        <taxon>Actinomycetes</taxon>
        <taxon>Mycobacteriales</taxon>
        <taxon>Mycobacteriaceae</taxon>
        <taxon>Mycolicibacillus</taxon>
    </lineage>
</organism>
<evidence type="ECO:0000313" key="3">
    <source>
        <dbReference type="Proteomes" id="UP001055200"/>
    </source>
</evidence>
<dbReference type="Proteomes" id="UP001055200">
    <property type="component" value="Chromosome"/>
</dbReference>
<feature type="transmembrane region" description="Helical" evidence="1">
    <location>
        <begin position="125"/>
        <end position="144"/>
    </location>
</feature>
<protein>
    <submittedName>
        <fullName evidence="2">Uncharacterized protein</fullName>
    </submittedName>
</protein>
<feature type="transmembrane region" description="Helical" evidence="1">
    <location>
        <begin position="55"/>
        <end position="72"/>
    </location>
</feature>
<proteinExistence type="predicted"/>
<dbReference type="RefSeq" id="WP_240171227.1">
    <property type="nucleotide sequence ID" value="NZ_CP092365.1"/>
</dbReference>
<keyword evidence="3" id="KW-1185">Reference proteome</keyword>
<reference evidence="2" key="1">
    <citation type="submission" date="2022-08" db="EMBL/GenBank/DDBJ databases">
        <title>Complete genome sequence of 14 non-tuberculosis mycobacteria type-strains.</title>
        <authorList>
            <person name="Igarashi Y."/>
            <person name="Osugi A."/>
            <person name="Mitarai S."/>
        </authorList>
    </citation>
    <scope>NUCLEOTIDE SEQUENCE</scope>
    <source>
        <strain evidence="2">DSM 45575</strain>
    </source>
</reference>
<name>A0ABY3TZ17_9MYCO</name>
<sequence>MKSLPWVIVMACIIIQGSLLFWRISTSAQRRIYWSCSAISGVCIIVAASPDWSGGLWGAVVFVATFTFIAYAHTPYIKLGGKIYSLSIQDSVPDSDVAAEDSAAKEPDYDPAPDSYGGILTATKVWWLMIGVAAIASINIYAFLTGDGEAWVAIGAAGFLAFLAVGGGLGDASWGYPIARGQYLQFGLVAAITVGSFPAVYLTAYHLGKHHRLRRTQSLEYRAHPRHRRTP</sequence>
<dbReference type="EMBL" id="CP092365">
    <property type="protein sequence ID" value="ULN52968.1"/>
    <property type="molecule type" value="Genomic_DNA"/>
</dbReference>
<evidence type="ECO:0000256" key="1">
    <source>
        <dbReference type="SAM" id="Phobius"/>
    </source>
</evidence>
<feature type="transmembrane region" description="Helical" evidence="1">
    <location>
        <begin position="6"/>
        <end position="25"/>
    </location>
</feature>
<keyword evidence="1" id="KW-0812">Transmembrane</keyword>
<keyword evidence="1" id="KW-1133">Transmembrane helix</keyword>
<evidence type="ECO:0000313" key="2">
    <source>
        <dbReference type="EMBL" id="ULN52968.1"/>
    </source>
</evidence>
<feature type="transmembrane region" description="Helical" evidence="1">
    <location>
        <begin position="183"/>
        <end position="204"/>
    </location>
</feature>
<keyword evidence="1" id="KW-0472">Membrane</keyword>
<accession>A0ABY3TZ17</accession>
<gene>
    <name evidence="2" type="ORF">MIU77_00815</name>
</gene>